<dbReference type="EMBL" id="JADCKB010000011">
    <property type="protein sequence ID" value="MBE5040115.1"/>
    <property type="molecule type" value="Genomic_DNA"/>
</dbReference>
<dbReference type="SUPFAM" id="SSF103486">
    <property type="entry name" value="V-type ATP synthase subunit C"/>
    <property type="match status" value="1"/>
</dbReference>
<evidence type="ECO:0000256" key="1">
    <source>
        <dbReference type="ARBA" id="ARBA00006709"/>
    </source>
</evidence>
<organism evidence="4 5">
    <name type="scientific">Ructibacterium gallinarum</name>
    <dbReference type="NCBI Taxonomy" id="2779355"/>
    <lineage>
        <taxon>Bacteria</taxon>
        <taxon>Bacillati</taxon>
        <taxon>Bacillota</taxon>
        <taxon>Clostridia</taxon>
        <taxon>Eubacteriales</taxon>
        <taxon>Oscillospiraceae</taxon>
        <taxon>Ructibacterium</taxon>
    </lineage>
</organism>
<dbReference type="Gene3D" id="1.10.132.50">
    <property type="entry name" value="ATP synthase (C/AC39) subunit, domain 3"/>
    <property type="match status" value="1"/>
</dbReference>
<dbReference type="PANTHER" id="PTHR38682:SF1">
    <property type="entry name" value="V-TYPE ATP SYNTHASE SUBUNIT C"/>
    <property type="match status" value="1"/>
</dbReference>
<dbReference type="RefSeq" id="WP_226392663.1">
    <property type="nucleotide sequence ID" value="NZ_JADCKB010000011.1"/>
</dbReference>
<dbReference type="InterPro" id="IPR036079">
    <property type="entry name" value="ATPase_csu/dsu_sf"/>
</dbReference>
<proteinExistence type="inferred from homology"/>
<gene>
    <name evidence="4" type="ORF">INF28_06535</name>
</gene>
<dbReference type="GO" id="GO:0046961">
    <property type="term" value="F:proton-transporting ATPase activity, rotational mechanism"/>
    <property type="evidence" value="ECO:0007669"/>
    <property type="project" value="InterPro"/>
</dbReference>
<dbReference type="AlphaFoldDB" id="A0A9D5M3U5"/>
<dbReference type="InterPro" id="IPR002843">
    <property type="entry name" value="ATPase_V0-cplx_csu/dsu"/>
</dbReference>
<dbReference type="InterPro" id="IPR035067">
    <property type="entry name" value="V-type_ATPase_csu/dsu"/>
</dbReference>
<sequence>MKEDYIYGVARVHVREAELLNRQDIEQLLTATSYDDAVQMLAEKGYTGDDSKIENLISARRKSLWEFLQELGVSPQQLSMFRADIDFHNLKVAVKSQILSEDAEMFMMDFGNIAPKQIQKAVQERDFSDLPSIMGRAGQNALDILLKTRDGQLCDVILDRAALESVYKAGRDSDIPLVREYVKLKTALTDIKIAVRCCLTEKSLDFIDRALAVCEGLDVHALALAAAKDLEAVYTCLFSTEYDGAVAALKESMSAFEKWCDNQVMQLIRQEKSKCSTLSPIIAYLLAVENEMKIVRLILSGKKNQLEENLIRERVRELYG</sequence>
<keyword evidence="3" id="KW-0406">Ion transport</keyword>
<dbReference type="InterPro" id="IPR050873">
    <property type="entry name" value="V-ATPase_V0D/AC39_subunit"/>
</dbReference>
<comment type="caution">
    <text evidence="4">The sequence shown here is derived from an EMBL/GenBank/DDBJ whole genome shotgun (WGS) entry which is preliminary data.</text>
</comment>
<dbReference type="PANTHER" id="PTHR38682">
    <property type="entry name" value="V-TYPE ATP SYNTHASE SUBUNIT C"/>
    <property type="match status" value="1"/>
</dbReference>
<dbReference type="Pfam" id="PF01992">
    <property type="entry name" value="vATP-synt_AC39"/>
    <property type="match status" value="1"/>
</dbReference>
<keyword evidence="5" id="KW-1185">Reference proteome</keyword>
<dbReference type="Proteomes" id="UP000806542">
    <property type="component" value="Unassembled WGS sequence"/>
</dbReference>
<name>A0A9D5M3U5_9FIRM</name>
<comment type="similarity">
    <text evidence="1">Belongs to the V-ATPase V0D/AC39 subunit family.</text>
</comment>
<evidence type="ECO:0000313" key="4">
    <source>
        <dbReference type="EMBL" id="MBE5040115.1"/>
    </source>
</evidence>
<evidence type="ECO:0000256" key="3">
    <source>
        <dbReference type="ARBA" id="ARBA00023065"/>
    </source>
</evidence>
<evidence type="ECO:0000256" key="2">
    <source>
        <dbReference type="ARBA" id="ARBA00022448"/>
    </source>
</evidence>
<dbReference type="Gene3D" id="1.20.1690.10">
    <property type="entry name" value="V-type ATP synthase subunit C domain"/>
    <property type="match status" value="2"/>
</dbReference>
<keyword evidence="2" id="KW-0813">Transport</keyword>
<dbReference type="InterPro" id="IPR044911">
    <property type="entry name" value="V-type_ATPase_csu/dsu_dom_3"/>
</dbReference>
<reference evidence="4" key="1">
    <citation type="submission" date="2020-10" db="EMBL/GenBank/DDBJ databases">
        <title>ChiBAC.</title>
        <authorList>
            <person name="Zenner C."/>
            <person name="Hitch T.C.A."/>
            <person name="Clavel T."/>
        </authorList>
    </citation>
    <scope>NUCLEOTIDE SEQUENCE</scope>
    <source>
        <strain evidence="4">DSM 107454</strain>
    </source>
</reference>
<evidence type="ECO:0000313" key="5">
    <source>
        <dbReference type="Proteomes" id="UP000806542"/>
    </source>
</evidence>
<protein>
    <submittedName>
        <fullName evidence="4">V-type ATPase subunit</fullName>
    </submittedName>
</protein>
<accession>A0A9D5M3U5</accession>